<organism evidence="1 2">
    <name type="scientific">Roseospira visakhapatnamensis</name>
    <dbReference type="NCBI Taxonomy" id="390880"/>
    <lineage>
        <taxon>Bacteria</taxon>
        <taxon>Pseudomonadati</taxon>
        <taxon>Pseudomonadota</taxon>
        <taxon>Alphaproteobacteria</taxon>
        <taxon>Rhodospirillales</taxon>
        <taxon>Rhodospirillaceae</taxon>
        <taxon>Roseospira</taxon>
    </lineage>
</organism>
<comment type="caution">
    <text evidence="1">The sequence shown here is derived from an EMBL/GenBank/DDBJ whole genome shotgun (WGS) entry which is preliminary data.</text>
</comment>
<sequence length="95" mass="10881">MKARRIFHDRKDYPDGAIAELTIWRVPKPVLGSAHDLKYSLFYGYPGQRLVGYDNERGKGDHRHIADQEVPYTFTTVEALIADFVADVKTFRGDP</sequence>
<gene>
    <name evidence="1" type="ORF">GGD89_003983</name>
</gene>
<name>A0A7W6RHA6_9PROT</name>
<accession>A0A7W6RHA6</accession>
<evidence type="ECO:0000313" key="2">
    <source>
        <dbReference type="Proteomes" id="UP000554286"/>
    </source>
</evidence>
<dbReference type="Proteomes" id="UP000554286">
    <property type="component" value="Unassembled WGS sequence"/>
</dbReference>
<dbReference type="EMBL" id="JACIGK010000095">
    <property type="protein sequence ID" value="MBB4268317.1"/>
    <property type="molecule type" value="Genomic_DNA"/>
</dbReference>
<dbReference type="InterPro" id="IPR045397">
    <property type="entry name" value="TumE-like"/>
</dbReference>
<dbReference type="AlphaFoldDB" id="A0A7W6RHA6"/>
<dbReference type="RefSeq" id="WP_184049252.1">
    <property type="nucleotide sequence ID" value="NZ_JACIGK010000095.1"/>
</dbReference>
<reference evidence="1 2" key="1">
    <citation type="submission" date="2020-08" db="EMBL/GenBank/DDBJ databases">
        <title>Genome sequencing of Purple Non-Sulfur Bacteria from various extreme environments.</title>
        <authorList>
            <person name="Mayer M."/>
        </authorList>
    </citation>
    <scope>NUCLEOTIDE SEQUENCE [LARGE SCALE GENOMIC DNA]</scope>
    <source>
        <strain evidence="1 2">JA131</strain>
    </source>
</reference>
<keyword evidence="2" id="KW-1185">Reference proteome</keyword>
<evidence type="ECO:0000313" key="1">
    <source>
        <dbReference type="EMBL" id="MBB4268317.1"/>
    </source>
</evidence>
<dbReference type="Pfam" id="PF20126">
    <property type="entry name" value="TumE"/>
    <property type="match status" value="1"/>
</dbReference>
<proteinExistence type="predicted"/>
<protein>
    <submittedName>
        <fullName evidence="1">Uncharacterized protein</fullName>
    </submittedName>
</protein>